<evidence type="ECO:0000313" key="2">
    <source>
        <dbReference type="Proteomes" id="UP000607397"/>
    </source>
</evidence>
<comment type="caution">
    <text evidence="1">The sequence shown here is derived from an EMBL/GenBank/DDBJ whole genome shotgun (WGS) entry which is preliminary data.</text>
</comment>
<organism evidence="1 2">
    <name type="scientific">Petrachloros mirabilis ULC683</name>
    <dbReference type="NCBI Taxonomy" id="2781853"/>
    <lineage>
        <taxon>Bacteria</taxon>
        <taxon>Bacillati</taxon>
        <taxon>Cyanobacteriota</taxon>
        <taxon>Cyanophyceae</taxon>
        <taxon>Synechococcales</taxon>
        <taxon>Petrachlorosaceae</taxon>
        <taxon>Petrachloros</taxon>
        <taxon>Petrachloros mirabilis</taxon>
    </lineage>
</organism>
<sequence>MDARYRLGARMLLVMITALVLQGVNLNPPVSEQILTPQTLTSLNTH</sequence>
<proteinExistence type="predicted"/>
<dbReference type="Proteomes" id="UP000607397">
    <property type="component" value="Unassembled WGS sequence"/>
</dbReference>
<keyword evidence="2" id="KW-1185">Reference proteome</keyword>
<dbReference type="AlphaFoldDB" id="A0A8K1ZZB4"/>
<gene>
    <name evidence="1" type="ORF">GS597_10255</name>
</gene>
<reference evidence="1" key="1">
    <citation type="submission" date="2019-12" db="EMBL/GenBank/DDBJ databases">
        <title>High-Quality draft genome sequences of three cyanobacteria isolated from the limestone walls of the Old Cathedral of Coimbra.</title>
        <authorList>
            <person name="Tiago I."/>
            <person name="Soares F."/>
            <person name="Portugal A."/>
        </authorList>
    </citation>
    <scope>NUCLEOTIDE SEQUENCE [LARGE SCALE GENOMIC DNA]</scope>
    <source>
        <strain evidence="1">C</strain>
    </source>
</reference>
<protein>
    <submittedName>
        <fullName evidence="1">Uncharacterized protein</fullName>
    </submittedName>
</protein>
<dbReference type="RefSeq" id="WP_161825362.1">
    <property type="nucleotide sequence ID" value="NZ_WVIC01000018.1"/>
</dbReference>
<accession>A0A8K1ZZB4</accession>
<name>A0A8K1ZZB4_9CYAN</name>
<evidence type="ECO:0000313" key="1">
    <source>
        <dbReference type="EMBL" id="NCJ06882.1"/>
    </source>
</evidence>
<dbReference type="EMBL" id="WVIC01000018">
    <property type="protein sequence ID" value="NCJ06882.1"/>
    <property type="molecule type" value="Genomic_DNA"/>
</dbReference>